<gene>
    <name evidence="1" type="ORF">AJ79_06227</name>
</gene>
<sequence length="384" mass="43100">MAPNNDAPQTEPVAAQAALIVDDDEEIALLVIREPDLTSIPVDAHELKSSRNSTSTSITSSILKYHYENGRRYHAYRAGSYLMPNDKQASEHLDICHRMMTIAIGNCLHVSPIGKNPERILDIGTGTGAWAIEIADQYPSAEVLGNDLSAIQPMIVPQNVKFEIDDVEADWAFSQPFDLIHSRYMCMSIADWPRLIRQMHQNVKPGGWVELFDCDLKYRSFDGSLKPKHALYKNEELVIQGSEKHGRDPCPGAKLKGWMQDAGFVNVKEEIIPMPLGTWPKDPKMKEIGAWNLLQFMEGVEGWTMATLTRLHGWTAEEVKVQLDQVRADVKNKQIHAYFNMHLVYGQRAESSALPKMYVCLRKAFFGAGMAAVSRASVEDTLSM</sequence>
<evidence type="ECO:0000313" key="1">
    <source>
        <dbReference type="EMBL" id="PGH07557.1"/>
    </source>
</evidence>
<organism evidence="1 2">
    <name type="scientific">Helicocarpus griseus UAMH5409</name>
    <dbReference type="NCBI Taxonomy" id="1447875"/>
    <lineage>
        <taxon>Eukaryota</taxon>
        <taxon>Fungi</taxon>
        <taxon>Dikarya</taxon>
        <taxon>Ascomycota</taxon>
        <taxon>Pezizomycotina</taxon>
        <taxon>Eurotiomycetes</taxon>
        <taxon>Eurotiomycetidae</taxon>
        <taxon>Onygenales</taxon>
        <taxon>Ajellomycetaceae</taxon>
        <taxon>Helicocarpus</taxon>
    </lineage>
</organism>
<dbReference type="InterPro" id="IPR029063">
    <property type="entry name" value="SAM-dependent_MTases_sf"/>
</dbReference>
<dbReference type="Gene3D" id="3.40.50.150">
    <property type="entry name" value="Vaccinia Virus protein VP39"/>
    <property type="match status" value="1"/>
</dbReference>
<dbReference type="OrthoDB" id="2013972at2759"/>
<dbReference type="PANTHER" id="PTHR43591:SF10">
    <property type="entry name" value="ABC TRANSMEMBRANE TYPE-1 DOMAIN-CONTAINING PROTEIN-RELATED"/>
    <property type="match status" value="1"/>
</dbReference>
<dbReference type="GO" id="GO:0008168">
    <property type="term" value="F:methyltransferase activity"/>
    <property type="evidence" value="ECO:0007669"/>
    <property type="project" value="TreeGrafter"/>
</dbReference>
<dbReference type="Proteomes" id="UP000223968">
    <property type="component" value="Unassembled WGS sequence"/>
</dbReference>
<proteinExistence type="predicted"/>
<dbReference type="SUPFAM" id="SSF53335">
    <property type="entry name" value="S-adenosyl-L-methionine-dependent methyltransferases"/>
    <property type="match status" value="1"/>
</dbReference>
<dbReference type="CDD" id="cd02440">
    <property type="entry name" value="AdoMet_MTases"/>
    <property type="match status" value="1"/>
</dbReference>
<keyword evidence="2" id="KW-1185">Reference proteome</keyword>
<dbReference type="PANTHER" id="PTHR43591">
    <property type="entry name" value="METHYLTRANSFERASE"/>
    <property type="match status" value="1"/>
</dbReference>
<dbReference type="Pfam" id="PF13489">
    <property type="entry name" value="Methyltransf_23"/>
    <property type="match status" value="1"/>
</dbReference>
<evidence type="ECO:0008006" key="3">
    <source>
        <dbReference type="Google" id="ProtNLM"/>
    </source>
</evidence>
<evidence type="ECO:0000313" key="2">
    <source>
        <dbReference type="Proteomes" id="UP000223968"/>
    </source>
</evidence>
<name>A0A2B7XFX2_9EURO</name>
<comment type="caution">
    <text evidence="1">The sequence shown here is derived from an EMBL/GenBank/DDBJ whole genome shotgun (WGS) entry which is preliminary data.</text>
</comment>
<protein>
    <recommendedName>
        <fullName evidence="3">Methyltransferase domain-containing protein</fullName>
    </recommendedName>
</protein>
<dbReference type="EMBL" id="PDNB01000108">
    <property type="protein sequence ID" value="PGH07557.1"/>
    <property type="molecule type" value="Genomic_DNA"/>
</dbReference>
<reference evidence="1 2" key="1">
    <citation type="submission" date="2017-10" db="EMBL/GenBank/DDBJ databases">
        <title>Comparative genomics in systemic dimorphic fungi from Ajellomycetaceae.</title>
        <authorList>
            <person name="Munoz J.F."/>
            <person name="Mcewen J.G."/>
            <person name="Clay O.K."/>
            <person name="Cuomo C.A."/>
        </authorList>
    </citation>
    <scope>NUCLEOTIDE SEQUENCE [LARGE SCALE GENOMIC DNA]</scope>
    <source>
        <strain evidence="1 2">UAMH5409</strain>
    </source>
</reference>
<dbReference type="STRING" id="1447875.A0A2B7XFX2"/>
<dbReference type="AlphaFoldDB" id="A0A2B7XFX2"/>
<accession>A0A2B7XFX2</accession>